<reference evidence="4" key="1">
    <citation type="submission" date="2020-05" db="EMBL/GenBank/DDBJ databases">
        <title>Phylogenomic resolution of chytrid fungi.</title>
        <authorList>
            <person name="Stajich J.E."/>
            <person name="Amses K."/>
            <person name="Simmons R."/>
            <person name="Seto K."/>
            <person name="Myers J."/>
            <person name="Bonds A."/>
            <person name="Quandt C.A."/>
            <person name="Barry K."/>
            <person name="Liu P."/>
            <person name="Grigoriev I."/>
            <person name="Longcore J.E."/>
            <person name="James T.Y."/>
        </authorList>
    </citation>
    <scope>NUCLEOTIDE SEQUENCE</scope>
    <source>
        <strain evidence="4">PLAUS21</strain>
    </source>
</reference>
<evidence type="ECO:0000259" key="3">
    <source>
        <dbReference type="Pfam" id="PF01591"/>
    </source>
</evidence>
<dbReference type="SUPFAM" id="SSF52540">
    <property type="entry name" value="P-loop containing nucleoside triphosphate hydrolases"/>
    <property type="match status" value="1"/>
</dbReference>
<dbReference type="Pfam" id="PF01591">
    <property type="entry name" value="6PF2K"/>
    <property type="match status" value="2"/>
</dbReference>
<evidence type="ECO:0000313" key="4">
    <source>
        <dbReference type="EMBL" id="KAJ3259807.1"/>
    </source>
</evidence>
<dbReference type="GO" id="GO:0006000">
    <property type="term" value="P:fructose metabolic process"/>
    <property type="evidence" value="ECO:0007669"/>
    <property type="project" value="InterPro"/>
</dbReference>
<dbReference type="PROSITE" id="PS00175">
    <property type="entry name" value="PG_MUTASE"/>
    <property type="match status" value="1"/>
</dbReference>
<dbReference type="GO" id="GO:0003873">
    <property type="term" value="F:6-phosphofructo-2-kinase activity"/>
    <property type="evidence" value="ECO:0007669"/>
    <property type="project" value="InterPro"/>
</dbReference>
<accession>A0AAD5UMX5</accession>
<dbReference type="PANTHER" id="PTHR10606">
    <property type="entry name" value="6-PHOSPHOFRUCTO-2-KINASE/FRUCTOSE-2,6-BISPHOSPHATASE"/>
    <property type="match status" value="1"/>
</dbReference>
<keyword evidence="5" id="KW-1185">Reference proteome</keyword>
<proteinExistence type="predicted"/>
<dbReference type="Proteomes" id="UP001210925">
    <property type="component" value="Unassembled WGS sequence"/>
</dbReference>
<dbReference type="PIRSF" id="PIRSF000709">
    <property type="entry name" value="6PFK_2-Ptase"/>
    <property type="match status" value="1"/>
</dbReference>
<dbReference type="InterPro" id="IPR013079">
    <property type="entry name" value="6Phosfructo_kin"/>
</dbReference>
<dbReference type="Pfam" id="PF00300">
    <property type="entry name" value="His_Phos_1"/>
    <property type="match status" value="1"/>
</dbReference>
<dbReference type="CDD" id="cd07040">
    <property type="entry name" value="HP"/>
    <property type="match status" value="1"/>
</dbReference>
<dbReference type="GO" id="GO:0004331">
    <property type="term" value="F:fructose-2,6-bisphosphate 2-phosphatase activity"/>
    <property type="evidence" value="ECO:0007669"/>
    <property type="project" value="TreeGrafter"/>
</dbReference>
<protein>
    <submittedName>
        <fullName evidence="4">Fructose-2,6-bisphosphatase</fullName>
    </submittedName>
</protein>
<evidence type="ECO:0000256" key="1">
    <source>
        <dbReference type="ARBA" id="ARBA00022741"/>
    </source>
</evidence>
<dbReference type="Gene3D" id="3.40.50.300">
    <property type="entry name" value="P-loop containing nucleotide triphosphate hydrolases"/>
    <property type="match status" value="1"/>
</dbReference>
<dbReference type="InterPro" id="IPR029033">
    <property type="entry name" value="His_PPase_superfam"/>
</dbReference>
<dbReference type="SMART" id="SM00855">
    <property type="entry name" value="PGAM"/>
    <property type="match status" value="1"/>
</dbReference>
<dbReference type="PRINTS" id="PR00991">
    <property type="entry name" value="6PFRUCTKNASE"/>
</dbReference>
<gene>
    <name evidence="4" type="primary">FBP26</name>
    <name evidence="4" type="ORF">HK103_001698</name>
</gene>
<feature type="domain" description="6-phosphofructo-2-kinase" evidence="3">
    <location>
        <begin position="12"/>
        <end position="97"/>
    </location>
</feature>
<dbReference type="InterPro" id="IPR001345">
    <property type="entry name" value="PG/BPGM_mutase_AS"/>
</dbReference>
<dbReference type="GO" id="GO:0005524">
    <property type="term" value="F:ATP binding"/>
    <property type="evidence" value="ECO:0007669"/>
    <property type="project" value="UniProtKB-KW"/>
</dbReference>
<sequence length="428" mass="48543">MEGLLAEESPLARLACVMVGLPARGKTYTARKITRYLTWLGHRSRIFNVGNYRREAVGAEKKADFFDPQNIEFSTQRAAVAENALNDMLEWLCKGSPHQVTSAALNSPSLGTPLGAGLAPYRQMSVAGAGVGGPSRIALYDATNSTKERRQFIYDRCCEANIKVFFVENICDDDNLIMHNIKEVKLTSPDYVGWETQDAINDFIKRIEHYAKSYESISADEFGGAISFVKIFNIGKQVIAISFYISRHGESMYNLEGKIGGNSNLSPQGISFAQKLQGVIETIQTASFLNYPKLQWKQLDELSSGSCDGLTYEEIEQRYPEDFMERDLDKFNYRYRGGESYRDLVHRLEPVILELERHKEEDPIYIIGHQAVVRAIYAYFHGISHEELPYIKIPLHTIIKLTPKAYHCLEERIVVDVPAVDTFRPKHH</sequence>
<dbReference type="GO" id="GO:0006003">
    <property type="term" value="P:fructose 2,6-bisphosphate metabolic process"/>
    <property type="evidence" value="ECO:0007669"/>
    <property type="project" value="InterPro"/>
</dbReference>
<comment type="caution">
    <text evidence="4">The sequence shown here is derived from an EMBL/GenBank/DDBJ whole genome shotgun (WGS) entry which is preliminary data.</text>
</comment>
<keyword evidence="1" id="KW-0547">Nucleotide-binding</keyword>
<dbReference type="InterPro" id="IPR027417">
    <property type="entry name" value="P-loop_NTPase"/>
</dbReference>
<keyword evidence="2" id="KW-0067">ATP-binding</keyword>
<dbReference type="EMBL" id="JADGKB010000015">
    <property type="protein sequence ID" value="KAJ3259807.1"/>
    <property type="molecule type" value="Genomic_DNA"/>
</dbReference>
<dbReference type="Gene3D" id="3.40.50.1240">
    <property type="entry name" value="Phosphoglycerate mutase-like"/>
    <property type="match status" value="1"/>
</dbReference>
<dbReference type="SUPFAM" id="SSF53254">
    <property type="entry name" value="Phosphoglycerate mutase-like"/>
    <property type="match status" value="1"/>
</dbReference>
<organism evidence="4 5">
    <name type="scientific">Boothiomyces macroporosus</name>
    <dbReference type="NCBI Taxonomy" id="261099"/>
    <lineage>
        <taxon>Eukaryota</taxon>
        <taxon>Fungi</taxon>
        <taxon>Fungi incertae sedis</taxon>
        <taxon>Chytridiomycota</taxon>
        <taxon>Chytridiomycota incertae sedis</taxon>
        <taxon>Chytridiomycetes</taxon>
        <taxon>Rhizophydiales</taxon>
        <taxon>Terramycetaceae</taxon>
        <taxon>Boothiomyces</taxon>
    </lineage>
</organism>
<dbReference type="AlphaFoldDB" id="A0AAD5UMX5"/>
<dbReference type="GO" id="GO:0005829">
    <property type="term" value="C:cytosol"/>
    <property type="evidence" value="ECO:0007669"/>
    <property type="project" value="TreeGrafter"/>
</dbReference>
<name>A0AAD5UMX5_9FUNG</name>
<feature type="domain" description="6-phosphofructo-2-kinase" evidence="3">
    <location>
        <begin position="136"/>
        <end position="240"/>
    </location>
</feature>
<dbReference type="InterPro" id="IPR003094">
    <property type="entry name" value="6Pfruct_kin"/>
</dbReference>
<evidence type="ECO:0000313" key="5">
    <source>
        <dbReference type="Proteomes" id="UP001210925"/>
    </source>
</evidence>
<dbReference type="InterPro" id="IPR013078">
    <property type="entry name" value="His_Pase_superF_clade-1"/>
</dbReference>
<evidence type="ECO:0000256" key="2">
    <source>
        <dbReference type="ARBA" id="ARBA00022840"/>
    </source>
</evidence>
<dbReference type="PANTHER" id="PTHR10606:SF44">
    <property type="entry name" value="6-PHOSPHOFRUCTO 2-KINASE_FRUCTOSE 2,6-BISPHOSPHATASE LONG FORM"/>
    <property type="match status" value="1"/>
</dbReference>